<sequence>MKVPSQRGLARAQYGRDLPRVQALELLHREILGARVTVALDEQLGHTTPGPVLRLAKMKLPDHAEFERARAYDAASSPQTVAVDSSTHIIHPGVILLEEFIEPLGLAPEQVAQELGLNPAQFISITQGSQDITAEVAALLAQRFELSERFWVNLQGTYDRALAADR</sequence>
<protein>
    <submittedName>
        <fullName evidence="2">Addiction module HigA family antidote</fullName>
    </submittedName>
</protein>
<evidence type="ECO:0000313" key="2">
    <source>
        <dbReference type="EMBL" id="MBE1514286.1"/>
    </source>
</evidence>
<dbReference type="PANTHER" id="PTHR36924">
    <property type="entry name" value="ANTITOXIN HIGA-1"/>
    <property type="match status" value="1"/>
</dbReference>
<dbReference type="InterPro" id="IPR013430">
    <property type="entry name" value="Toxin_antidote_HigA"/>
</dbReference>
<accession>A0ABR9J6T8</accession>
<name>A0ABR9J6T8_9MICC</name>
<dbReference type="Gene3D" id="1.10.260.40">
    <property type="entry name" value="lambda repressor-like DNA-binding domains"/>
    <property type="match status" value="1"/>
</dbReference>
<organism evidence="2 3">
    <name type="scientific">Nesterenkonia halotolerans</name>
    <dbReference type="NCBI Taxonomy" id="225325"/>
    <lineage>
        <taxon>Bacteria</taxon>
        <taxon>Bacillati</taxon>
        <taxon>Actinomycetota</taxon>
        <taxon>Actinomycetes</taxon>
        <taxon>Micrococcales</taxon>
        <taxon>Micrococcaceae</taxon>
        <taxon>Nesterenkonia</taxon>
    </lineage>
</organism>
<comment type="caution">
    <text evidence="2">The sequence shown here is derived from an EMBL/GenBank/DDBJ whole genome shotgun (WGS) entry which is preliminary data.</text>
</comment>
<dbReference type="SUPFAM" id="SSF47413">
    <property type="entry name" value="lambda repressor-like DNA-binding domains"/>
    <property type="match status" value="1"/>
</dbReference>
<keyword evidence="3" id="KW-1185">Reference proteome</keyword>
<dbReference type="NCBIfam" id="TIGR02607">
    <property type="entry name" value="antidote_HigA"/>
    <property type="match status" value="1"/>
</dbReference>
<proteinExistence type="predicted"/>
<gene>
    <name evidence="2" type="ORF">H4W26_001041</name>
</gene>
<evidence type="ECO:0000256" key="1">
    <source>
        <dbReference type="ARBA" id="ARBA00023125"/>
    </source>
</evidence>
<keyword evidence="1" id="KW-0238">DNA-binding</keyword>
<dbReference type="EMBL" id="JADBEE010000001">
    <property type="protein sequence ID" value="MBE1514286.1"/>
    <property type="molecule type" value="Genomic_DNA"/>
</dbReference>
<dbReference type="RefSeq" id="WP_192591054.1">
    <property type="nucleotide sequence ID" value="NZ_JADBEE010000001.1"/>
</dbReference>
<evidence type="ECO:0000313" key="3">
    <source>
        <dbReference type="Proteomes" id="UP000636579"/>
    </source>
</evidence>
<dbReference type="InterPro" id="IPR010982">
    <property type="entry name" value="Lambda_DNA-bd_dom_sf"/>
</dbReference>
<reference evidence="2 3" key="1">
    <citation type="submission" date="2020-10" db="EMBL/GenBank/DDBJ databases">
        <title>Sequencing the genomes of 1000 actinobacteria strains.</title>
        <authorList>
            <person name="Klenk H.-P."/>
        </authorList>
    </citation>
    <scope>NUCLEOTIDE SEQUENCE [LARGE SCALE GENOMIC DNA]</scope>
    <source>
        <strain evidence="2 3">DSM 15474</strain>
    </source>
</reference>
<dbReference type="PANTHER" id="PTHR36924:SF1">
    <property type="entry name" value="ANTITOXIN HIGA-1"/>
    <property type="match status" value="1"/>
</dbReference>
<dbReference type="Proteomes" id="UP000636579">
    <property type="component" value="Unassembled WGS sequence"/>
</dbReference>